<organism evidence="3 4">
    <name type="scientific">Archaeoglobus veneficus (strain DSM 11195 / SNP6)</name>
    <dbReference type="NCBI Taxonomy" id="693661"/>
    <lineage>
        <taxon>Archaea</taxon>
        <taxon>Methanobacteriati</taxon>
        <taxon>Methanobacteriota</taxon>
        <taxon>Archaeoglobi</taxon>
        <taxon>Archaeoglobales</taxon>
        <taxon>Archaeoglobaceae</taxon>
        <taxon>Archaeoglobus</taxon>
    </lineage>
</organism>
<reference evidence="3 4" key="1">
    <citation type="submission" date="2011-03" db="EMBL/GenBank/DDBJ databases">
        <title>The complete genome of Archaeoglobus veneficus SNP6.</title>
        <authorList>
            <consortium name="US DOE Joint Genome Institute (JGI-PGF)"/>
            <person name="Lucas S."/>
            <person name="Copeland A."/>
            <person name="Lapidus A."/>
            <person name="Bruce D."/>
            <person name="Goodwin L."/>
            <person name="Pitluck S."/>
            <person name="Kyrpides N."/>
            <person name="Mavromatis K."/>
            <person name="Pagani I."/>
            <person name="Ivanova N."/>
            <person name="Mikhailova N."/>
            <person name="Lu M."/>
            <person name="Detter J.C."/>
            <person name="Tapia R."/>
            <person name="Han C."/>
            <person name="Land M."/>
            <person name="Hauser L."/>
            <person name="Markowitz V."/>
            <person name="Cheng J.-F."/>
            <person name="Hugenholtz P."/>
            <person name="Woyke T."/>
            <person name="Wu D."/>
            <person name="Spring S."/>
            <person name="Brambilla E."/>
            <person name="Klenk H.-P."/>
            <person name="Eisen J.A."/>
        </authorList>
    </citation>
    <scope>NUCLEOTIDE SEQUENCE [LARGE SCALE GENOMIC DNA]</scope>
    <source>
        <strain>SNP6</strain>
    </source>
</reference>
<dbReference type="OrthoDB" id="33500at2157"/>
<dbReference type="Gene3D" id="3.40.50.300">
    <property type="entry name" value="P-loop containing nucleotide triphosphate hydrolases"/>
    <property type="match status" value="1"/>
</dbReference>
<name>F2KSR4_ARCVS</name>
<dbReference type="SUPFAM" id="SSF52540">
    <property type="entry name" value="P-loop containing nucleoside triphosphate hydrolases"/>
    <property type="match status" value="1"/>
</dbReference>
<accession>F2KSR4</accession>
<dbReference type="HOGENOM" id="CLU_005379_2_2_2"/>
<evidence type="ECO:0000313" key="4">
    <source>
        <dbReference type="Proteomes" id="UP000008136"/>
    </source>
</evidence>
<dbReference type="EMBL" id="CP002588">
    <property type="protein sequence ID" value="AEA46959.1"/>
    <property type="molecule type" value="Genomic_DNA"/>
</dbReference>
<dbReference type="InterPro" id="IPR050921">
    <property type="entry name" value="T4SS_GSP_E_ATPase"/>
</dbReference>
<evidence type="ECO:0000256" key="1">
    <source>
        <dbReference type="ARBA" id="ARBA00006611"/>
    </source>
</evidence>
<dbReference type="KEGG" id="ave:Arcve_0948"/>
<proteinExistence type="inferred from homology"/>
<dbReference type="CDD" id="cd01130">
    <property type="entry name" value="VirB11-like_ATPase"/>
    <property type="match status" value="1"/>
</dbReference>
<dbReference type="PANTHER" id="PTHR30486:SF6">
    <property type="entry name" value="TYPE IV PILUS RETRACTATION ATPASE PILT"/>
    <property type="match status" value="1"/>
</dbReference>
<sequence length="525" mass="60537">MVSVILSAQNIPDYYLSLISIYKEMDVELGLLDEVPEGERLIDEYWIIPGFCKVHIRENVDNMKRQYCLIEPPVGIDELGLLNVLYNDMKRTLVLKEYAIEEEDKAEIIVDILNELIIEYAVEMQPELVLKTLYYLFRNFLGFGPIDGLLNDPNLEDISCDGYDIPVYIFHRKYGNLPTNIRFSKNDLDNYVMLLCQKAGKYISYANPLIDATLPDGSRLQATYGSEITPRGSSFTIRRFRATPYTPIDLLDSGTMDEIMLAYFWLLVENKLNFMVIGETAAGKTTTLNALMMFIPPDAKVISIEDTREIHLIHDNWIAEVTRLGVEGQEITMYDLLRAALRQRPDYIIVGEVRGREALTLFQAMSTGHACYSTLHAGDINQLVYRLENEPLNVPRIMIQFLDAVIVQSLWVKEGVRKRRALEVNEIFGIDPVNKNLLVNPIFKWEPPTDSFSQISESKKLEKIARFVGMETSEVFEELVRRARFLQSMREKGIRELKEVMEFIHGYYTNPEKTMEEVGDWQESE</sequence>
<dbReference type="Pfam" id="PF00437">
    <property type="entry name" value="T2SSE"/>
    <property type="match status" value="1"/>
</dbReference>
<dbReference type="STRING" id="693661.Arcve_0948"/>
<gene>
    <name evidence="3" type="ordered locus">Arcve_0948</name>
</gene>
<dbReference type="PANTHER" id="PTHR30486">
    <property type="entry name" value="TWITCHING MOTILITY PROTEIN PILT"/>
    <property type="match status" value="1"/>
</dbReference>
<dbReference type="AlphaFoldDB" id="F2KSR4"/>
<dbReference type="Gene3D" id="3.30.450.380">
    <property type="match status" value="1"/>
</dbReference>
<protein>
    <submittedName>
        <fullName evidence="3">Type II secretion system protein E</fullName>
    </submittedName>
</protein>
<dbReference type="Proteomes" id="UP000008136">
    <property type="component" value="Chromosome"/>
</dbReference>
<dbReference type="GO" id="GO:0016887">
    <property type="term" value="F:ATP hydrolysis activity"/>
    <property type="evidence" value="ECO:0007669"/>
    <property type="project" value="InterPro"/>
</dbReference>
<dbReference type="eggNOG" id="arCOG01817">
    <property type="taxonomic scope" value="Archaea"/>
</dbReference>
<evidence type="ECO:0000259" key="2">
    <source>
        <dbReference type="Pfam" id="PF00437"/>
    </source>
</evidence>
<dbReference type="GeneID" id="10394058"/>
<comment type="similarity">
    <text evidence="1">Belongs to the GSP E family.</text>
</comment>
<evidence type="ECO:0000313" key="3">
    <source>
        <dbReference type="EMBL" id="AEA46959.1"/>
    </source>
</evidence>
<dbReference type="RefSeq" id="WP_013683623.1">
    <property type="nucleotide sequence ID" value="NC_015320.1"/>
</dbReference>
<dbReference type="InterPro" id="IPR001482">
    <property type="entry name" value="T2SS/T4SS_dom"/>
</dbReference>
<feature type="domain" description="Bacterial type II secretion system protein E" evidence="2">
    <location>
        <begin position="205"/>
        <end position="411"/>
    </location>
</feature>
<dbReference type="InterPro" id="IPR027417">
    <property type="entry name" value="P-loop_NTPase"/>
</dbReference>
<keyword evidence="4" id="KW-1185">Reference proteome</keyword>